<accession>A0A815USM8</accession>
<dbReference type="Proteomes" id="UP000663864">
    <property type="component" value="Unassembled WGS sequence"/>
</dbReference>
<protein>
    <submittedName>
        <fullName evidence="1">Uncharacterized protein</fullName>
    </submittedName>
</protein>
<reference evidence="1" key="1">
    <citation type="submission" date="2021-02" db="EMBL/GenBank/DDBJ databases">
        <authorList>
            <person name="Nowell W R."/>
        </authorList>
    </citation>
    <scope>NUCLEOTIDE SEQUENCE</scope>
</reference>
<organism evidence="1 2">
    <name type="scientific">Rotaria sordida</name>
    <dbReference type="NCBI Taxonomy" id="392033"/>
    <lineage>
        <taxon>Eukaryota</taxon>
        <taxon>Metazoa</taxon>
        <taxon>Spiralia</taxon>
        <taxon>Gnathifera</taxon>
        <taxon>Rotifera</taxon>
        <taxon>Eurotatoria</taxon>
        <taxon>Bdelloidea</taxon>
        <taxon>Philodinida</taxon>
        <taxon>Philodinidae</taxon>
        <taxon>Rotaria</taxon>
    </lineage>
</organism>
<evidence type="ECO:0000313" key="2">
    <source>
        <dbReference type="Proteomes" id="UP000663864"/>
    </source>
</evidence>
<dbReference type="InterPro" id="IPR015915">
    <property type="entry name" value="Kelch-typ_b-propeller"/>
</dbReference>
<comment type="caution">
    <text evidence="1">The sequence shown here is derived from an EMBL/GenBank/DDBJ whole genome shotgun (WGS) entry which is preliminary data.</text>
</comment>
<dbReference type="SUPFAM" id="SSF117281">
    <property type="entry name" value="Kelch motif"/>
    <property type="match status" value="1"/>
</dbReference>
<feature type="non-terminal residue" evidence="1">
    <location>
        <position position="1"/>
    </location>
</feature>
<dbReference type="EMBL" id="CAJNOT010009421">
    <property type="protein sequence ID" value="CAF1524837.1"/>
    <property type="molecule type" value="Genomic_DNA"/>
</dbReference>
<evidence type="ECO:0000313" key="1">
    <source>
        <dbReference type="EMBL" id="CAF1524837.1"/>
    </source>
</evidence>
<name>A0A815USM8_9BILA</name>
<dbReference type="AlphaFoldDB" id="A0A815USM8"/>
<gene>
    <name evidence="1" type="ORF">ZHD862_LOCUS38520</name>
</gene>
<proteinExistence type="predicted"/>
<sequence>GGWYSNDGIENVEMKSTTSLCRTSVDIIVLDDYLIDVGEQDKISYLNILEKYDSSIQSWILVTSMSIK</sequence>